<sequence length="62" mass="7454">AEQLGKTDIAINQYNEAIDIEDKYRRQFQEMYPGREIFSRLSEEKYQKAKQRIKYLSEQPAP</sequence>
<name>X1HT46_9ZZZZ</name>
<reference evidence="1" key="1">
    <citation type="journal article" date="2014" name="Front. Microbiol.">
        <title>High frequency of phylogenetically diverse reductive dehalogenase-homologous genes in deep subseafloor sedimentary metagenomes.</title>
        <authorList>
            <person name="Kawai M."/>
            <person name="Futagami T."/>
            <person name="Toyoda A."/>
            <person name="Takaki Y."/>
            <person name="Nishi S."/>
            <person name="Hori S."/>
            <person name="Arai W."/>
            <person name="Tsubouchi T."/>
            <person name="Morono Y."/>
            <person name="Uchiyama I."/>
            <person name="Ito T."/>
            <person name="Fujiyama A."/>
            <person name="Inagaki F."/>
            <person name="Takami H."/>
        </authorList>
    </citation>
    <scope>NUCLEOTIDE SEQUENCE</scope>
    <source>
        <strain evidence="1">Expedition CK06-06</strain>
    </source>
</reference>
<dbReference type="EMBL" id="BARU01029990">
    <property type="protein sequence ID" value="GAH73351.1"/>
    <property type="molecule type" value="Genomic_DNA"/>
</dbReference>
<comment type="caution">
    <text evidence="1">The sequence shown here is derived from an EMBL/GenBank/DDBJ whole genome shotgun (WGS) entry which is preliminary data.</text>
</comment>
<accession>X1HT46</accession>
<organism evidence="1">
    <name type="scientific">marine sediment metagenome</name>
    <dbReference type="NCBI Taxonomy" id="412755"/>
    <lineage>
        <taxon>unclassified sequences</taxon>
        <taxon>metagenomes</taxon>
        <taxon>ecological metagenomes</taxon>
    </lineage>
</organism>
<feature type="non-terminal residue" evidence="1">
    <location>
        <position position="1"/>
    </location>
</feature>
<dbReference type="AlphaFoldDB" id="X1HT46"/>
<protein>
    <recommendedName>
        <fullName evidence="2">Outer membrane lipoprotein BamD-like domain-containing protein</fullName>
    </recommendedName>
</protein>
<evidence type="ECO:0008006" key="2">
    <source>
        <dbReference type="Google" id="ProtNLM"/>
    </source>
</evidence>
<proteinExistence type="predicted"/>
<evidence type="ECO:0000313" key="1">
    <source>
        <dbReference type="EMBL" id="GAH73351.1"/>
    </source>
</evidence>
<gene>
    <name evidence="1" type="ORF">S03H2_47643</name>
</gene>